<feature type="transmembrane region" description="Helical" evidence="7">
    <location>
        <begin position="72"/>
        <end position="94"/>
    </location>
</feature>
<feature type="transmembrane region" description="Helical" evidence="7">
    <location>
        <begin position="139"/>
        <end position="161"/>
    </location>
</feature>
<evidence type="ECO:0000256" key="5">
    <source>
        <dbReference type="ARBA" id="ARBA00022989"/>
    </source>
</evidence>
<evidence type="ECO:0000256" key="3">
    <source>
        <dbReference type="ARBA" id="ARBA00022475"/>
    </source>
</evidence>
<name>A0A4S2CST9_STEMA</name>
<dbReference type="CDD" id="cd06173">
    <property type="entry name" value="MFS_MefA_like"/>
    <property type="match status" value="1"/>
</dbReference>
<feature type="transmembrane region" description="Helical" evidence="7">
    <location>
        <begin position="255"/>
        <end position="278"/>
    </location>
</feature>
<proteinExistence type="predicted"/>
<feature type="transmembrane region" description="Helical" evidence="7">
    <location>
        <begin position="40"/>
        <end position="65"/>
    </location>
</feature>
<sequence length="449" mass="47981">MSAGLRRFLVVWSGQTISVVGTQLSSFALGVWIFQRTGSALLFGLSIALQIVPGVLLSPLAGVIVDRFNRRTVMLVSDLCDMVVALVLFTLLLNDQLQVWHIYIAVLLSCALTTFQQLAYAACVVQFVPREKLGMANGLVQLSIHGSAVMVPLGAALLMQWIGLKNIMLIDFASFGIALVTLLLVRFPSIPASTGVGARPGLAGIRNQIVDAWGYLRAQPGLLSLLYFFAISSFSIGFVQVLFRPLVLTLSDATTLGLLMTAGGIGGLTGAIVMATWGGPQRHIDGVTRFMFLAGCAIILCGATGSVWLIGAAAVLFSFCVPIITSCSQVIWQRSIPEDMQGRVFAFRQVISTLFMPLGMVLSPFLAEYVFEPLMRTDSGLSRTLAPLLGAGPSRGMALLFIVMGLVVVVVAQVAMRNRGVQQLSHLTKSNIRQPSAPAQPQVVANEGG</sequence>
<evidence type="ECO:0000256" key="4">
    <source>
        <dbReference type="ARBA" id="ARBA00022692"/>
    </source>
</evidence>
<dbReference type="OrthoDB" id="5494559at2"/>
<accession>A0A4S2CST9</accession>
<evidence type="ECO:0000313" key="8">
    <source>
        <dbReference type="EMBL" id="TGY31461.1"/>
    </source>
</evidence>
<dbReference type="InterPro" id="IPR036259">
    <property type="entry name" value="MFS_trans_sf"/>
</dbReference>
<protein>
    <submittedName>
        <fullName evidence="8">MFS transporter</fullName>
    </submittedName>
</protein>
<comment type="caution">
    <text evidence="8">The sequence shown here is derived from an EMBL/GenBank/DDBJ whole genome shotgun (WGS) entry which is preliminary data.</text>
</comment>
<organism evidence="8 9">
    <name type="scientific">Stenotrophomonas maltophilia</name>
    <name type="common">Pseudomonas maltophilia</name>
    <name type="synonym">Xanthomonas maltophilia</name>
    <dbReference type="NCBI Taxonomy" id="40324"/>
    <lineage>
        <taxon>Bacteria</taxon>
        <taxon>Pseudomonadati</taxon>
        <taxon>Pseudomonadota</taxon>
        <taxon>Gammaproteobacteria</taxon>
        <taxon>Lysobacterales</taxon>
        <taxon>Lysobacteraceae</taxon>
        <taxon>Stenotrophomonas</taxon>
        <taxon>Stenotrophomonas maltophilia group</taxon>
    </lineage>
</organism>
<feature type="transmembrane region" description="Helical" evidence="7">
    <location>
        <begin position="290"/>
        <end position="309"/>
    </location>
</feature>
<dbReference type="SUPFAM" id="SSF103473">
    <property type="entry name" value="MFS general substrate transporter"/>
    <property type="match status" value="1"/>
</dbReference>
<feature type="transmembrane region" description="Helical" evidence="7">
    <location>
        <begin position="167"/>
        <end position="185"/>
    </location>
</feature>
<evidence type="ECO:0000256" key="7">
    <source>
        <dbReference type="SAM" id="Phobius"/>
    </source>
</evidence>
<comment type="subcellular location">
    <subcellularLocation>
        <location evidence="1">Cell membrane</location>
        <topology evidence="1">Multi-pass membrane protein</topology>
    </subcellularLocation>
</comment>
<dbReference type="Proteomes" id="UP000306631">
    <property type="component" value="Unassembled WGS sequence"/>
</dbReference>
<evidence type="ECO:0000256" key="6">
    <source>
        <dbReference type="ARBA" id="ARBA00023136"/>
    </source>
</evidence>
<dbReference type="AlphaFoldDB" id="A0A4S2CST9"/>
<feature type="transmembrane region" description="Helical" evidence="7">
    <location>
        <begin position="9"/>
        <end position="34"/>
    </location>
</feature>
<feature type="transmembrane region" description="Helical" evidence="7">
    <location>
        <begin position="100"/>
        <end position="127"/>
    </location>
</feature>
<feature type="transmembrane region" description="Helical" evidence="7">
    <location>
        <begin position="344"/>
        <end position="367"/>
    </location>
</feature>
<keyword evidence="5 7" id="KW-1133">Transmembrane helix</keyword>
<dbReference type="RefSeq" id="WP_136007135.1">
    <property type="nucleotide sequence ID" value="NZ_SRYW01000027.1"/>
</dbReference>
<evidence type="ECO:0000256" key="2">
    <source>
        <dbReference type="ARBA" id="ARBA00022448"/>
    </source>
</evidence>
<dbReference type="GO" id="GO:0022857">
    <property type="term" value="F:transmembrane transporter activity"/>
    <property type="evidence" value="ECO:0007669"/>
    <property type="project" value="InterPro"/>
</dbReference>
<keyword evidence="6 7" id="KW-0472">Membrane</keyword>
<dbReference type="PANTHER" id="PTHR43266:SF2">
    <property type="entry name" value="MAJOR FACILITATOR SUPERFAMILY (MFS) PROFILE DOMAIN-CONTAINING PROTEIN"/>
    <property type="match status" value="1"/>
</dbReference>
<dbReference type="InterPro" id="IPR011701">
    <property type="entry name" value="MFS"/>
</dbReference>
<gene>
    <name evidence="8" type="ORF">E5352_18815</name>
</gene>
<dbReference type="Pfam" id="PF07690">
    <property type="entry name" value="MFS_1"/>
    <property type="match status" value="1"/>
</dbReference>
<dbReference type="Gene3D" id="1.20.1250.20">
    <property type="entry name" value="MFS general substrate transporter like domains"/>
    <property type="match status" value="1"/>
</dbReference>
<feature type="transmembrane region" description="Helical" evidence="7">
    <location>
        <begin position="397"/>
        <end position="416"/>
    </location>
</feature>
<dbReference type="GO" id="GO:0005886">
    <property type="term" value="C:plasma membrane"/>
    <property type="evidence" value="ECO:0007669"/>
    <property type="project" value="UniProtKB-SubCell"/>
</dbReference>
<keyword evidence="3" id="KW-1003">Cell membrane</keyword>
<evidence type="ECO:0000256" key="1">
    <source>
        <dbReference type="ARBA" id="ARBA00004651"/>
    </source>
</evidence>
<keyword evidence="2" id="KW-0813">Transport</keyword>
<reference evidence="8 9" key="1">
    <citation type="submission" date="2019-04" db="EMBL/GenBank/DDBJ databases">
        <title>Microbes associate with the intestines of laboratory mice.</title>
        <authorList>
            <person name="Navarre W."/>
            <person name="Wong E."/>
            <person name="Huang K."/>
            <person name="Tropini C."/>
            <person name="Ng K."/>
            <person name="Yu B."/>
        </authorList>
    </citation>
    <scope>NUCLEOTIDE SEQUENCE [LARGE SCALE GENOMIC DNA]</scope>
    <source>
        <strain evidence="8 9">NM62_B4-13</strain>
    </source>
</reference>
<dbReference type="PANTHER" id="PTHR43266">
    <property type="entry name" value="MACROLIDE-EFFLUX PROTEIN"/>
    <property type="match status" value="1"/>
</dbReference>
<evidence type="ECO:0000313" key="9">
    <source>
        <dbReference type="Proteomes" id="UP000306631"/>
    </source>
</evidence>
<dbReference type="EMBL" id="SRYW01000027">
    <property type="protein sequence ID" value="TGY31461.1"/>
    <property type="molecule type" value="Genomic_DNA"/>
</dbReference>
<keyword evidence="4 7" id="KW-0812">Transmembrane</keyword>
<feature type="transmembrane region" description="Helical" evidence="7">
    <location>
        <begin position="315"/>
        <end position="332"/>
    </location>
</feature>
<feature type="transmembrane region" description="Helical" evidence="7">
    <location>
        <begin position="225"/>
        <end position="243"/>
    </location>
</feature>